<comment type="subcellular location">
    <subcellularLocation>
        <location evidence="1">Golgi apparatus membrane</location>
        <topology evidence="1">Peripheral membrane protein</topology>
    </subcellularLocation>
</comment>
<evidence type="ECO:0000313" key="10">
    <source>
        <dbReference type="EMBL" id="KAF9496048.1"/>
    </source>
</evidence>
<dbReference type="PANTHER" id="PTHR24016">
    <property type="entry name" value="CONSERVED OLIGOMERIC GOLGI COMPLEX SUBUNIT 4"/>
    <property type="match status" value="1"/>
</dbReference>
<accession>A0A9P5ZZP2</accession>
<comment type="similarity">
    <text evidence="2">Belongs to the COG4 family.</text>
</comment>
<keyword evidence="4" id="KW-0813">Transport</keyword>
<keyword evidence="7" id="KW-0472">Membrane</keyword>
<dbReference type="Proteomes" id="UP000807025">
    <property type="component" value="Unassembled WGS sequence"/>
</dbReference>
<keyword evidence="5" id="KW-0653">Protein transport</keyword>
<keyword evidence="11" id="KW-1185">Reference proteome</keyword>
<name>A0A9P5ZZP2_PLEER</name>
<proteinExistence type="inferred from homology"/>
<evidence type="ECO:0000256" key="1">
    <source>
        <dbReference type="ARBA" id="ARBA00004395"/>
    </source>
</evidence>
<dbReference type="GO" id="GO:0015031">
    <property type="term" value="P:protein transport"/>
    <property type="evidence" value="ECO:0007669"/>
    <property type="project" value="UniProtKB-KW"/>
</dbReference>
<dbReference type="InterPro" id="IPR048680">
    <property type="entry name" value="COG4_N"/>
</dbReference>
<evidence type="ECO:0000259" key="9">
    <source>
        <dbReference type="SMART" id="SM00762"/>
    </source>
</evidence>
<evidence type="ECO:0000256" key="7">
    <source>
        <dbReference type="ARBA" id="ARBA00023136"/>
    </source>
</evidence>
<dbReference type="SMART" id="SM00762">
    <property type="entry name" value="Cog4"/>
    <property type="match status" value="1"/>
</dbReference>
<organism evidence="10 11">
    <name type="scientific">Pleurotus eryngii</name>
    <name type="common">Boletus of the steppes</name>
    <dbReference type="NCBI Taxonomy" id="5323"/>
    <lineage>
        <taxon>Eukaryota</taxon>
        <taxon>Fungi</taxon>
        <taxon>Dikarya</taxon>
        <taxon>Basidiomycota</taxon>
        <taxon>Agaricomycotina</taxon>
        <taxon>Agaricomycetes</taxon>
        <taxon>Agaricomycetidae</taxon>
        <taxon>Agaricales</taxon>
        <taxon>Pleurotineae</taxon>
        <taxon>Pleurotaceae</taxon>
        <taxon>Pleurotus</taxon>
    </lineage>
</organism>
<evidence type="ECO:0000256" key="2">
    <source>
        <dbReference type="ARBA" id="ARBA00009215"/>
    </source>
</evidence>
<dbReference type="Pfam" id="PF20663">
    <property type="entry name" value="COG4_N"/>
    <property type="match status" value="1"/>
</dbReference>
<dbReference type="EMBL" id="MU154556">
    <property type="protein sequence ID" value="KAF9496048.1"/>
    <property type="molecule type" value="Genomic_DNA"/>
</dbReference>
<evidence type="ECO:0000256" key="4">
    <source>
        <dbReference type="ARBA" id="ARBA00022448"/>
    </source>
</evidence>
<dbReference type="Pfam" id="PF08318">
    <property type="entry name" value="COG4_m"/>
    <property type="match status" value="1"/>
</dbReference>
<dbReference type="PANTHER" id="PTHR24016:SF0">
    <property type="entry name" value="CONSERVED OLIGOMERIC GOLGI COMPLEX SUBUNIT 4"/>
    <property type="match status" value="1"/>
</dbReference>
<feature type="domain" description="COG4 transport protein middle alpha-helical bundle" evidence="9">
    <location>
        <begin position="170"/>
        <end position="482"/>
    </location>
</feature>
<evidence type="ECO:0000313" key="11">
    <source>
        <dbReference type="Proteomes" id="UP000807025"/>
    </source>
</evidence>
<dbReference type="AlphaFoldDB" id="A0A9P5ZZP2"/>
<dbReference type="Gene3D" id="1.20.58.1970">
    <property type="match status" value="1"/>
</dbReference>
<dbReference type="OrthoDB" id="47059at2759"/>
<evidence type="ECO:0000256" key="6">
    <source>
        <dbReference type="ARBA" id="ARBA00023034"/>
    </source>
</evidence>
<dbReference type="InterPro" id="IPR048684">
    <property type="entry name" value="COG4_C"/>
</dbReference>
<dbReference type="InterPro" id="IPR013167">
    <property type="entry name" value="COG4_M"/>
</dbReference>
<reference evidence="10" key="1">
    <citation type="submission" date="2020-11" db="EMBL/GenBank/DDBJ databases">
        <authorList>
            <consortium name="DOE Joint Genome Institute"/>
            <person name="Ahrendt S."/>
            <person name="Riley R."/>
            <person name="Andreopoulos W."/>
            <person name="Labutti K."/>
            <person name="Pangilinan J."/>
            <person name="Ruiz-Duenas F.J."/>
            <person name="Barrasa J.M."/>
            <person name="Sanchez-Garcia M."/>
            <person name="Camarero S."/>
            <person name="Miyauchi S."/>
            <person name="Serrano A."/>
            <person name="Linde D."/>
            <person name="Babiker R."/>
            <person name="Drula E."/>
            <person name="Ayuso-Fernandez I."/>
            <person name="Pacheco R."/>
            <person name="Padilla G."/>
            <person name="Ferreira P."/>
            <person name="Barriuso J."/>
            <person name="Kellner H."/>
            <person name="Castanera R."/>
            <person name="Alfaro M."/>
            <person name="Ramirez L."/>
            <person name="Pisabarro A.G."/>
            <person name="Kuo A."/>
            <person name="Tritt A."/>
            <person name="Lipzen A."/>
            <person name="He G."/>
            <person name="Yan M."/>
            <person name="Ng V."/>
            <person name="Cullen D."/>
            <person name="Martin F."/>
            <person name="Rosso M.-N."/>
            <person name="Henrissat B."/>
            <person name="Hibbett D."/>
            <person name="Martinez A.T."/>
            <person name="Grigoriev I.V."/>
        </authorList>
    </citation>
    <scope>NUCLEOTIDE SEQUENCE</scope>
    <source>
        <strain evidence="10">ATCC 90797</strain>
    </source>
</reference>
<protein>
    <recommendedName>
        <fullName evidence="3">Conserved oligomeric Golgi complex subunit 4</fullName>
    </recommendedName>
    <alternativeName>
        <fullName evidence="8">Component of oligomeric Golgi complex 4</fullName>
    </alternativeName>
</protein>
<comment type="caution">
    <text evidence="10">The sequence shown here is derived from an EMBL/GenBank/DDBJ whole genome shotgun (WGS) entry which is preliminary data.</text>
</comment>
<sequence length="732" mass="82227">MTAHDVRLRDPRTLTSLPEILSCLSAYQSEEADLSSSLSDLLSARDPIINSLARLTTLVPLIDDLHGEAALLANKVSQTAQTAERVGGRVRSLDEEMKRIREASDRVGQVVELKSSLSALQASIESKDWDSATRHCARAMTLPPEVIGGPFAEQAVVPTSESHLPPAQTLQEAREHLLRVFRQQFKQASESRDSAVISRFFKLFPAIGWEVEGLEVYAAFVVDLVRVRPLASAKTSSPMYYITALTALYESVAMIVDQHQPVVEKYYGAGKMIPVVEKLLDECDRVTKMLLDGWEEERRIKRHLNDVATHPLSSANGRRVMVQPEQDDVDPREIDKLLTEIASMSGRWHLFCKFLRQTLDGASDSDSGKEGDTNIHTDAEAVRCIEKSGSNKLFMELLSTCYMPMEVWYLRSVVEKAHLVSSRDLSQGPSSTTTPDDVFYVLKVVLSRSLSTGSLATVEKATSQLRDVMEQDYAGGIKKKLDDVYRPSASSGNRGERAEAENRISFITFLNDLDISTSHVERLIKGIQDSPIIAQHFVGENQPLVKSYLSSFAGVGNKFTSILRLGVEQLFNQLIRPKLRTFLVDIYRDVSYVLDDNGYAAAEYQDVVRKKFIKSWEGFMEAYKESFTEHNYRMFFGLMLDVLLRPWEKLITGLQFNELGAIRFDRDLRSITTYLASQTAFGDAREKFVRLQQISTLLNLDSEEDVDEFYNGSGITWKLSAQEARAVVALKV</sequence>
<gene>
    <name evidence="10" type="ORF">BDN71DRAFT_1446762</name>
</gene>
<dbReference type="Pfam" id="PF20662">
    <property type="entry name" value="COG4_C"/>
    <property type="match status" value="1"/>
</dbReference>
<keyword evidence="6" id="KW-0333">Golgi apparatus</keyword>
<evidence type="ECO:0000256" key="3">
    <source>
        <dbReference type="ARBA" id="ARBA00020975"/>
    </source>
</evidence>
<evidence type="ECO:0000256" key="5">
    <source>
        <dbReference type="ARBA" id="ARBA00022927"/>
    </source>
</evidence>
<dbReference type="GO" id="GO:0000139">
    <property type="term" value="C:Golgi membrane"/>
    <property type="evidence" value="ECO:0007669"/>
    <property type="project" value="UniProtKB-SubCell"/>
</dbReference>
<evidence type="ECO:0000256" key="8">
    <source>
        <dbReference type="ARBA" id="ARBA00031340"/>
    </source>
</evidence>
<dbReference type="Gene3D" id="1.10.287.1060">
    <property type="entry name" value="ESAT-6-like"/>
    <property type="match status" value="1"/>
</dbReference>
<dbReference type="InterPro" id="IPR048682">
    <property type="entry name" value="COG4"/>
</dbReference>